<organism evidence="6 7">
    <name type="scientific">Ancylostoma duodenale</name>
    <dbReference type="NCBI Taxonomy" id="51022"/>
    <lineage>
        <taxon>Eukaryota</taxon>
        <taxon>Metazoa</taxon>
        <taxon>Ecdysozoa</taxon>
        <taxon>Nematoda</taxon>
        <taxon>Chromadorea</taxon>
        <taxon>Rhabditida</taxon>
        <taxon>Rhabditina</taxon>
        <taxon>Rhabditomorpha</taxon>
        <taxon>Strongyloidea</taxon>
        <taxon>Ancylostomatidae</taxon>
        <taxon>Ancylostomatinae</taxon>
        <taxon>Ancylostoma</taxon>
    </lineage>
</organism>
<keyword evidence="2 4" id="KW-0732">Signal</keyword>
<dbReference type="PROSITE" id="PS51034">
    <property type="entry name" value="ZP_2"/>
    <property type="match status" value="1"/>
</dbReference>
<dbReference type="Pfam" id="PF25057">
    <property type="entry name" value="CUT_N"/>
    <property type="match status" value="1"/>
</dbReference>
<proteinExistence type="predicted"/>
<keyword evidence="7" id="KW-1185">Reference proteome</keyword>
<dbReference type="PANTHER" id="PTHR22907:SF7">
    <property type="entry name" value="ZP DOMAIN-CONTAINING PROTEIN"/>
    <property type="match status" value="1"/>
</dbReference>
<evidence type="ECO:0000313" key="7">
    <source>
        <dbReference type="Proteomes" id="UP000054047"/>
    </source>
</evidence>
<dbReference type="InterPro" id="IPR051962">
    <property type="entry name" value="Cuticlin"/>
</dbReference>
<dbReference type="PANTHER" id="PTHR22907">
    <property type="entry name" value="GH04558P"/>
    <property type="match status" value="1"/>
</dbReference>
<evidence type="ECO:0000256" key="2">
    <source>
        <dbReference type="ARBA" id="ARBA00022729"/>
    </source>
</evidence>
<sequence length="154" mass="17150">MCVATLQLLLSTGFLLHVKVTLAFIENELVGPPSIQCKAGAIGMHFRTTRLFNGQEKNEQITGKVYVKGNFNRPECRVDYSSQLHGGIQDGGITIGHGSCNMDRQRVLSPGGVMFSLVLVISFHPLFVTKYDKVYNVRCLYKEVTQIVTTHFDV</sequence>
<feature type="signal peptide" evidence="4">
    <location>
        <begin position="1"/>
        <end position="23"/>
    </location>
</feature>
<keyword evidence="3" id="KW-0812">Transmembrane</keyword>
<gene>
    <name evidence="6" type="ORF">ANCDUO_12635</name>
</gene>
<dbReference type="AlphaFoldDB" id="A0A0C2GJB6"/>
<evidence type="ECO:0000256" key="1">
    <source>
        <dbReference type="ARBA" id="ARBA00022460"/>
    </source>
</evidence>
<keyword evidence="3" id="KW-0472">Membrane</keyword>
<dbReference type="EMBL" id="KN734712">
    <property type="protein sequence ID" value="KIH57176.1"/>
    <property type="molecule type" value="Genomic_DNA"/>
</dbReference>
<evidence type="ECO:0000313" key="6">
    <source>
        <dbReference type="EMBL" id="KIH57176.1"/>
    </source>
</evidence>
<feature type="chain" id="PRO_5002165867" description="ZP domain-containing protein" evidence="4">
    <location>
        <begin position="24"/>
        <end position="154"/>
    </location>
</feature>
<dbReference type="Proteomes" id="UP000054047">
    <property type="component" value="Unassembled WGS sequence"/>
</dbReference>
<evidence type="ECO:0000256" key="4">
    <source>
        <dbReference type="SAM" id="SignalP"/>
    </source>
</evidence>
<dbReference type="OrthoDB" id="6139674at2759"/>
<evidence type="ECO:0000256" key="3">
    <source>
        <dbReference type="SAM" id="Phobius"/>
    </source>
</evidence>
<dbReference type="InterPro" id="IPR056953">
    <property type="entry name" value="CUT_N"/>
</dbReference>
<evidence type="ECO:0000259" key="5">
    <source>
        <dbReference type="PROSITE" id="PS51034"/>
    </source>
</evidence>
<keyword evidence="1" id="KW-0193">Cuticle</keyword>
<feature type="domain" description="ZP" evidence="5">
    <location>
        <begin position="36"/>
        <end position="154"/>
    </location>
</feature>
<dbReference type="InterPro" id="IPR001507">
    <property type="entry name" value="ZP_dom"/>
</dbReference>
<keyword evidence="3" id="KW-1133">Transmembrane helix</keyword>
<reference evidence="6 7" key="1">
    <citation type="submission" date="2013-12" db="EMBL/GenBank/DDBJ databases">
        <title>Draft genome of the parsitic nematode Ancylostoma duodenale.</title>
        <authorList>
            <person name="Mitreva M."/>
        </authorList>
    </citation>
    <scope>NUCLEOTIDE SEQUENCE [LARGE SCALE GENOMIC DNA]</scope>
    <source>
        <strain evidence="6 7">Zhejiang</strain>
    </source>
</reference>
<name>A0A0C2GJB6_9BILA</name>
<dbReference type="GO" id="GO:0042302">
    <property type="term" value="F:structural constituent of cuticle"/>
    <property type="evidence" value="ECO:0007669"/>
    <property type="project" value="UniProtKB-KW"/>
</dbReference>
<feature type="transmembrane region" description="Helical" evidence="3">
    <location>
        <begin position="107"/>
        <end position="128"/>
    </location>
</feature>
<feature type="non-terminal residue" evidence="6">
    <location>
        <position position="154"/>
    </location>
</feature>
<accession>A0A0C2GJB6</accession>
<protein>
    <recommendedName>
        <fullName evidence="5">ZP domain-containing protein</fullName>
    </recommendedName>
</protein>